<keyword evidence="11 12" id="KW-0413">Isomerase</keyword>
<dbReference type="Pfam" id="PF02518">
    <property type="entry name" value="HATPase_c"/>
    <property type="match status" value="1"/>
</dbReference>
<feature type="compositionally biased region" description="Low complexity" evidence="14">
    <location>
        <begin position="1165"/>
        <end position="1185"/>
    </location>
</feature>
<evidence type="ECO:0000256" key="10">
    <source>
        <dbReference type="ARBA" id="ARBA00023125"/>
    </source>
</evidence>
<dbReference type="PROSITE" id="PS52040">
    <property type="entry name" value="TOPO_IIA"/>
    <property type="match status" value="1"/>
</dbReference>
<dbReference type="FunFam" id="3.30.565.10:FF:000004">
    <property type="entry name" value="DNA topoisomerase 2"/>
    <property type="match status" value="1"/>
</dbReference>
<dbReference type="CDD" id="cd16930">
    <property type="entry name" value="HATPase_TopII-like"/>
    <property type="match status" value="1"/>
</dbReference>
<evidence type="ECO:0000256" key="4">
    <source>
        <dbReference type="ARBA" id="ARBA00011080"/>
    </source>
</evidence>
<feature type="compositionally biased region" description="Acidic residues" evidence="14">
    <location>
        <begin position="1503"/>
        <end position="1513"/>
    </location>
</feature>
<feature type="compositionally biased region" description="Acidic residues" evidence="14">
    <location>
        <begin position="1085"/>
        <end position="1094"/>
    </location>
</feature>
<evidence type="ECO:0000256" key="6">
    <source>
        <dbReference type="ARBA" id="ARBA00022741"/>
    </source>
</evidence>
<keyword evidence="8" id="KW-0460">Magnesium</keyword>
<keyword evidence="9 12" id="KW-0799">Topoisomerase</keyword>
<evidence type="ECO:0000256" key="11">
    <source>
        <dbReference type="ARBA" id="ARBA00023235"/>
    </source>
</evidence>
<evidence type="ECO:0000256" key="8">
    <source>
        <dbReference type="ARBA" id="ARBA00022842"/>
    </source>
</evidence>
<dbReference type="EMBL" id="LHPG02000005">
    <property type="protein sequence ID" value="PRW58281.1"/>
    <property type="molecule type" value="Genomic_DNA"/>
</dbReference>
<dbReference type="Gene3D" id="3.40.50.670">
    <property type="match status" value="1"/>
</dbReference>
<dbReference type="InterPro" id="IPR003594">
    <property type="entry name" value="HATPase_dom"/>
</dbReference>
<dbReference type="GO" id="GO:0006265">
    <property type="term" value="P:DNA topological change"/>
    <property type="evidence" value="ECO:0007669"/>
    <property type="project" value="UniProtKB-UniRule"/>
</dbReference>
<dbReference type="PANTHER" id="PTHR10169">
    <property type="entry name" value="DNA TOPOISOMERASE/GYRASE"/>
    <property type="match status" value="1"/>
</dbReference>
<dbReference type="SUPFAM" id="SSF56719">
    <property type="entry name" value="Type II DNA topoisomerase"/>
    <property type="match status" value="1"/>
</dbReference>
<dbReference type="InterPro" id="IPR013757">
    <property type="entry name" value="Topo_IIA_A_a_sf"/>
</dbReference>
<dbReference type="PRINTS" id="PR01158">
    <property type="entry name" value="TOPISMRASEII"/>
</dbReference>
<dbReference type="Gene3D" id="1.10.268.10">
    <property type="entry name" value="Topoisomerase, domain 3"/>
    <property type="match status" value="1"/>
</dbReference>
<protein>
    <recommendedName>
        <fullName evidence="13">DNA topoisomerase 2</fullName>
        <ecNumber evidence="13">5.6.2.2</ecNumber>
    </recommendedName>
</protein>
<dbReference type="Pfam" id="PF16898">
    <property type="entry name" value="TOPRIM_C"/>
    <property type="match status" value="1"/>
</dbReference>
<feature type="active site" description="O-(5'-phospho-DNA)-tyrosine intermediate" evidence="12">
    <location>
        <position position="788"/>
    </location>
</feature>
<feature type="compositionally biased region" description="Low complexity" evidence="14">
    <location>
        <begin position="1485"/>
        <end position="1494"/>
    </location>
</feature>
<dbReference type="InterPro" id="IPR036890">
    <property type="entry name" value="HATPase_C_sf"/>
</dbReference>
<dbReference type="Pfam" id="PF01751">
    <property type="entry name" value="Toprim"/>
    <property type="match status" value="1"/>
</dbReference>
<evidence type="ECO:0000259" key="16">
    <source>
        <dbReference type="PROSITE" id="PS52040"/>
    </source>
</evidence>
<feature type="compositionally biased region" description="Pro residues" evidence="14">
    <location>
        <begin position="1284"/>
        <end position="1295"/>
    </location>
</feature>
<feature type="compositionally biased region" description="Low complexity" evidence="14">
    <location>
        <begin position="1232"/>
        <end position="1261"/>
    </location>
</feature>
<dbReference type="InterPro" id="IPR014721">
    <property type="entry name" value="Ribsml_uS5_D2-typ_fold_subgr"/>
</dbReference>
<dbReference type="SUPFAM" id="SSF54211">
    <property type="entry name" value="Ribosomal protein S5 domain 2-like"/>
    <property type="match status" value="1"/>
</dbReference>
<evidence type="ECO:0000256" key="2">
    <source>
        <dbReference type="ARBA" id="ARBA00001913"/>
    </source>
</evidence>
<feature type="region of interest" description="Disordered" evidence="14">
    <location>
        <begin position="1158"/>
        <end position="1303"/>
    </location>
</feature>
<dbReference type="Pfam" id="PF00521">
    <property type="entry name" value="DNA_topoisoIV"/>
    <property type="match status" value="1"/>
</dbReference>
<dbReference type="STRING" id="3076.A0A2P6TW43"/>
<dbReference type="Pfam" id="PF00204">
    <property type="entry name" value="DNA_gyraseB"/>
    <property type="match status" value="1"/>
</dbReference>
<feature type="compositionally biased region" description="Acidic residues" evidence="14">
    <location>
        <begin position="1199"/>
        <end position="1218"/>
    </location>
</feature>
<dbReference type="GO" id="GO:0005634">
    <property type="term" value="C:nucleus"/>
    <property type="evidence" value="ECO:0007669"/>
    <property type="project" value="TreeGrafter"/>
</dbReference>
<keyword evidence="5" id="KW-0479">Metal-binding</keyword>
<keyword evidence="18" id="KW-1185">Reference proteome</keyword>
<feature type="region of interest" description="Disordered" evidence="14">
    <location>
        <begin position="1"/>
        <end position="31"/>
    </location>
</feature>
<evidence type="ECO:0000256" key="7">
    <source>
        <dbReference type="ARBA" id="ARBA00022840"/>
    </source>
</evidence>
<comment type="cofactor">
    <cofactor evidence="3">
        <name>Mg(2+)</name>
        <dbReference type="ChEBI" id="CHEBI:18420"/>
    </cofactor>
</comment>
<evidence type="ECO:0000313" key="17">
    <source>
        <dbReference type="EMBL" id="PRW58281.1"/>
    </source>
</evidence>
<sequence>MEIDSENVAQPVKAPKAKAKAAKPAAGGGGKTIEETYQKLSQLEHILLRPDTYIGSTEAQEQQLWVHDGDRMVFKNIRFVPGLYKIFDEILVNAADNKVRDPTMDTLRVDVDAAKGCIKVLNSGAGIPVEIHQKEGIYVPELIFGNLLTSSNYNDNEKKVTGGRNGYGAKLANIFSTKFVVETCDGKRGRRYKQTFSKNMSKKGEPVITDCGKDENWTCITFYPDLERFGMTELEEETVQLMRKRVYDMAGILGKTVKVYLNGTRLKVKTFQEYVEMYLGPKESGVPRVYERFSDRWEVCVATTEGQFNQVSFVNAICTSKGGTHVNYIADQVVKNLCEMINKKDKKANVKPFMAKNYLWVFVNCLIENPAFDSQTKDTLTLRASSFGSKCELPDPFLKKVANCGVVDLILSFASFKADKELKKGDGAKRQRLTGIPKLEDANDAGGRSSEHCTLILTEGDSAKSLAVAGLSVVGRDRFGVFPLRGKLLNVRDASAAQITGNAEIQNIKQILGLQHGKVYSDVKSLRYGHLMIMTDQDHDGSHIKGLLMNYFHHFYPSLLKLPGFLVEFITPIIKVTKGKESIAFYTLPEYEEWKEHTNLRGWSIKYYKGLGTSTAAEAKHYFANIQSHRKEFTWDGEDDGKALEMAFSKKKVEERKQWLQSFVPGTFLDQSVDTISYSDFVHKELILFSRADLERSIPCMVDGLKPGQRKIMFACFKRNLKSDIKVAQLSGYVAEHSAYHHGEASLSGTIVGLAQDFVGSNNINYLVPQGQFGTRLQGGKDAASARYIFTRLAPMTRHLYNEHDDRLLAYLTEEGQSIEPEWYMPIVPTVLVNGAEGIGTGWSTSIPNYNPRDLVANLRRMLDGEQPEPMKPWYRGFKGTIEEVPTKTSGKSYQICGVINQVDDTTLEITELPIRKWTQDYKEFLEDMVKPEDKNATPFIQDYKEYHTDVSVKFRITLSEAKMREALAAGLLDKFKLKSKISTGNMMLFNSDGVIQKYATPEDILRDFYDLRLQFYAKRRAALLRAAEADLCRISNKVRFILAVVSGELKLSNRRKADIEAELEDEGYDKLPSQKKAKAQAAADPEEEGEEGAEVAGASYDYLLSMPLSSLTLEKVEALKKEADDWKETVERLRGTTEKDMWRTDLEAFEIALDEYEEEQERSQAQLARQQAKAAKHQAALQKKATTKGKKKKGHEWSDDEDELSDSENDFEDDDFEDFRKPKAAAKPRQRAAPAPRAVPAASGATSMQTSQQTGTTVGTKRSAGGAAAKKPAAAKPAAALPPKAPAAPPPPPPAEEEMSLMARLAGRMGALGLSPKSAAAAPAAPAAAAAAPAASGRTTSAGGRPGRAAAAAAAKKTSKIVVISEEEDESEPSSASEEESDDEVNSPAVKPEPKKRGRGGAAAAKNTLAAKAMANAGKQQAAAPAQAAYDFALVDDDEVAASPLPAPKPKVQRMRPSPFNKQSGVAKGAKAAAGPSKLGGGAKAAAAAPAGKGKAKKVVDDSEDEDEEDVIDMSVSPAPARVAVPRRGAAAKKPVSYREASDSEGEEDASSSEEEGSDYAPSD</sequence>
<dbReference type="InterPro" id="IPR001154">
    <property type="entry name" value="TopoII_euk"/>
</dbReference>
<dbReference type="CDD" id="cd00187">
    <property type="entry name" value="TOP4c"/>
    <property type="match status" value="1"/>
</dbReference>
<dbReference type="GO" id="GO:0003918">
    <property type="term" value="F:DNA topoisomerase type II (double strand cut, ATP-hydrolyzing) activity"/>
    <property type="evidence" value="ECO:0007669"/>
    <property type="project" value="UniProtKB-UniRule"/>
</dbReference>
<feature type="compositionally biased region" description="Low complexity" evidence="14">
    <location>
        <begin position="1514"/>
        <end position="1530"/>
    </location>
</feature>
<keyword evidence="7 13" id="KW-0067">ATP-binding</keyword>
<organism evidence="17 18">
    <name type="scientific">Chlorella sorokiniana</name>
    <name type="common">Freshwater green alga</name>
    <dbReference type="NCBI Taxonomy" id="3076"/>
    <lineage>
        <taxon>Eukaryota</taxon>
        <taxon>Viridiplantae</taxon>
        <taxon>Chlorophyta</taxon>
        <taxon>core chlorophytes</taxon>
        <taxon>Trebouxiophyceae</taxon>
        <taxon>Chlorellales</taxon>
        <taxon>Chlorellaceae</taxon>
        <taxon>Chlorella clade</taxon>
        <taxon>Chlorella</taxon>
    </lineage>
</organism>
<dbReference type="InterPro" id="IPR034157">
    <property type="entry name" value="TOPRIM_TopoII"/>
</dbReference>
<evidence type="ECO:0000256" key="5">
    <source>
        <dbReference type="ARBA" id="ARBA00022723"/>
    </source>
</evidence>
<dbReference type="FunFam" id="3.40.50.670:FF:000001">
    <property type="entry name" value="DNA topoisomerase 2"/>
    <property type="match status" value="2"/>
</dbReference>
<dbReference type="OrthoDB" id="276498at2759"/>
<comment type="subunit">
    <text evidence="13">Homodimer.</text>
</comment>
<dbReference type="Proteomes" id="UP000239899">
    <property type="component" value="Unassembled WGS sequence"/>
</dbReference>
<dbReference type="PROSITE" id="PS00177">
    <property type="entry name" value="TOPOISOMERASE_II"/>
    <property type="match status" value="1"/>
</dbReference>
<dbReference type="InterPro" id="IPR013759">
    <property type="entry name" value="Topo_IIA_B_C"/>
</dbReference>
<dbReference type="PROSITE" id="PS50880">
    <property type="entry name" value="TOPRIM"/>
    <property type="match status" value="1"/>
</dbReference>
<dbReference type="Gene3D" id="3.30.1360.40">
    <property type="match status" value="1"/>
</dbReference>
<comment type="function">
    <text evidence="13">Control of topological states of DNA by transient breakage and subsequent rejoining of DNA strands. Topoisomerase II makes double-strand breaks.</text>
</comment>
<dbReference type="SMART" id="SM00433">
    <property type="entry name" value="TOP2c"/>
    <property type="match status" value="1"/>
</dbReference>
<dbReference type="Gene3D" id="3.90.199.10">
    <property type="entry name" value="Topoisomerase II, domain 5"/>
    <property type="match status" value="1"/>
</dbReference>
<dbReference type="InterPro" id="IPR050634">
    <property type="entry name" value="DNA_Topoisomerase_II"/>
</dbReference>
<dbReference type="FunFam" id="3.30.230.10:FF:000008">
    <property type="entry name" value="DNA topoisomerase 2"/>
    <property type="match status" value="1"/>
</dbReference>
<reference evidence="17 18" key="1">
    <citation type="journal article" date="2018" name="Plant J.">
        <title>Genome sequences of Chlorella sorokiniana UTEX 1602 and Micractinium conductrix SAG 241.80: implications to maltose excretion by a green alga.</title>
        <authorList>
            <person name="Arriola M.B."/>
            <person name="Velmurugan N."/>
            <person name="Zhang Y."/>
            <person name="Plunkett M.H."/>
            <person name="Hondzo H."/>
            <person name="Barney B.M."/>
        </authorList>
    </citation>
    <scope>NUCLEOTIDE SEQUENCE [LARGE SCALE GENOMIC DNA]</scope>
    <source>
        <strain evidence="18">UTEX 1602</strain>
    </source>
</reference>
<dbReference type="CDD" id="cd03481">
    <property type="entry name" value="TopoIIA_Trans_ScTopoIIA"/>
    <property type="match status" value="1"/>
</dbReference>
<feature type="compositionally biased region" description="Acidic residues" evidence="14">
    <location>
        <begin position="1544"/>
        <end position="1559"/>
    </location>
</feature>
<accession>A0A2P6TW43</accession>
<feature type="region of interest" description="Disordered" evidence="14">
    <location>
        <begin position="1442"/>
        <end position="1565"/>
    </location>
</feature>
<feature type="compositionally biased region" description="Basic residues" evidence="14">
    <location>
        <begin position="1186"/>
        <end position="1195"/>
    </location>
</feature>
<evidence type="ECO:0000256" key="3">
    <source>
        <dbReference type="ARBA" id="ARBA00001946"/>
    </source>
</evidence>
<feature type="region of interest" description="Disordered" evidence="14">
    <location>
        <begin position="1316"/>
        <end position="1406"/>
    </location>
</feature>
<dbReference type="SUPFAM" id="SSF55874">
    <property type="entry name" value="ATPase domain of HSP90 chaperone/DNA topoisomerase II/histidine kinase"/>
    <property type="match status" value="1"/>
</dbReference>
<dbReference type="InterPro" id="IPR006171">
    <property type="entry name" value="TOPRIM_dom"/>
</dbReference>
<dbReference type="GO" id="GO:0000712">
    <property type="term" value="P:resolution of meiotic recombination intermediates"/>
    <property type="evidence" value="ECO:0007669"/>
    <property type="project" value="TreeGrafter"/>
</dbReference>
<evidence type="ECO:0000256" key="9">
    <source>
        <dbReference type="ARBA" id="ARBA00023029"/>
    </source>
</evidence>
<evidence type="ECO:0000256" key="13">
    <source>
        <dbReference type="RuleBase" id="RU362094"/>
    </source>
</evidence>
<dbReference type="InterPro" id="IPR013760">
    <property type="entry name" value="Topo_IIA-like_dom_sf"/>
</dbReference>
<dbReference type="InterPro" id="IPR013506">
    <property type="entry name" value="Topo_IIA_bsu_dom2"/>
</dbReference>
<dbReference type="SMART" id="SM00434">
    <property type="entry name" value="TOP4c"/>
    <property type="match status" value="1"/>
</dbReference>
<dbReference type="CDD" id="cd03365">
    <property type="entry name" value="TOPRIM_TopoIIA"/>
    <property type="match status" value="1"/>
</dbReference>
<dbReference type="PRINTS" id="PR00418">
    <property type="entry name" value="TPI2FAMILY"/>
</dbReference>
<feature type="compositionally biased region" description="Low complexity" evidence="14">
    <location>
        <begin position="1268"/>
        <end position="1283"/>
    </location>
</feature>
<evidence type="ECO:0000259" key="15">
    <source>
        <dbReference type="PROSITE" id="PS50880"/>
    </source>
</evidence>
<dbReference type="GO" id="GO:0003677">
    <property type="term" value="F:DNA binding"/>
    <property type="evidence" value="ECO:0007669"/>
    <property type="project" value="UniProtKB-UniRule"/>
</dbReference>
<dbReference type="Gene3D" id="3.30.565.10">
    <property type="entry name" value="Histidine kinase-like ATPase, C-terminal domain"/>
    <property type="match status" value="1"/>
</dbReference>
<dbReference type="GO" id="GO:0005524">
    <property type="term" value="F:ATP binding"/>
    <property type="evidence" value="ECO:0007669"/>
    <property type="project" value="UniProtKB-UniRule"/>
</dbReference>
<evidence type="ECO:0000256" key="14">
    <source>
        <dbReference type="SAM" id="MobiDB-lite"/>
    </source>
</evidence>
<gene>
    <name evidence="17" type="ORF">C2E21_2888</name>
</gene>
<dbReference type="FunFam" id="3.30.1490.30:FF:000001">
    <property type="entry name" value="DNA topoisomerase 2"/>
    <property type="match status" value="1"/>
</dbReference>
<feature type="compositionally biased region" description="Low complexity" evidence="14">
    <location>
        <begin position="1465"/>
        <end position="1478"/>
    </location>
</feature>
<dbReference type="InterPro" id="IPR018522">
    <property type="entry name" value="TopoIIA_CS"/>
</dbReference>
<comment type="similarity">
    <text evidence="4 13">Belongs to the type II topoisomerase family.</text>
</comment>
<dbReference type="GO" id="GO:0046872">
    <property type="term" value="F:metal ion binding"/>
    <property type="evidence" value="ECO:0007669"/>
    <property type="project" value="UniProtKB-KW"/>
</dbReference>
<proteinExistence type="inferred from homology"/>
<evidence type="ECO:0000256" key="1">
    <source>
        <dbReference type="ARBA" id="ARBA00000185"/>
    </source>
</evidence>
<dbReference type="InterPro" id="IPR002205">
    <property type="entry name" value="Topo_IIA_dom_A"/>
</dbReference>
<dbReference type="GO" id="GO:0000819">
    <property type="term" value="P:sister chromatid segregation"/>
    <property type="evidence" value="ECO:0007669"/>
    <property type="project" value="TreeGrafter"/>
</dbReference>
<keyword evidence="10 12" id="KW-0238">DNA-binding</keyword>
<feature type="region of interest" description="Disordered" evidence="14">
    <location>
        <begin position="1071"/>
        <end position="1095"/>
    </location>
</feature>
<dbReference type="Gene3D" id="3.30.230.10">
    <property type="match status" value="1"/>
</dbReference>
<dbReference type="EC" id="5.6.2.2" evidence="13"/>
<comment type="catalytic activity">
    <reaction evidence="1 12 13">
        <text>ATP-dependent breakage, passage and rejoining of double-stranded DNA.</text>
        <dbReference type="EC" id="5.6.2.2"/>
    </reaction>
</comment>
<dbReference type="FunFam" id="3.90.199.10:FF:000002">
    <property type="entry name" value="DNA topoisomerase 2"/>
    <property type="match status" value="1"/>
</dbReference>
<comment type="cofactor">
    <cofactor evidence="2">
        <name>Ca(2+)</name>
        <dbReference type="ChEBI" id="CHEBI:29108"/>
    </cofactor>
</comment>
<dbReference type="FunFam" id="3.30.1360.40:FF:000003">
    <property type="entry name" value="DNA topoisomerase 2"/>
    <property type="match status" value="1"/>
</dbReference>
<dbReference type="Gene3D" id="3.30.1490.30">
    <property type="match status" value="1"/>
</dbReference>
<evidence type="ECO:0000256" key="12">
    <source>
        <dbReference type="PROSITE-ProRule" id="PRU01384"/>
    </source>
</evidence>
<comment type="caution">
    <text evidence="17">The sequence shown here is derived from an EMBL/GenBank/DDBJ whole genome shotgun (WGS) entry which is preliminary data.</text>
</comment>
<dbReference type="InterPro" id="IPR020568">
    <property type="entry name" value="Ribosomal_Su5_D2-typ_SF"/>
</dbReference>
<keyword evidence="6 13" id="KW-0547">Nucleotide-binding</keyword>
<feature type="domain" description="Topo IIA-type catalytic" evidence="16">
    <location>
        <begin position="698"/>
        <end position="1147"/>
    </location>
</feature>
<dbReference type="InterPro" id="IPR013758">
    <property type="entry name" value="Topo_IIA_A/C_ab"/>
</dbReference>
<dbReference type="InterPro" id="IPR031660">
    <property type="entry name" value="TOPRIM_C"/>
</dbReference>
<dbReference type="InterPro" id="IPR001241">
    <property type="entry name" value="Topo_IIA"/>
</dbReference>
<feature type="domain" description="Toprim" evidence="15">
    <location>
        <begin position="453"/>
        <end position="575"/>
    </location>
</feature>
<name>A0A2P6TW43_CHLSO</name>
<evidence type="ECO:0000313" key="18">
    <source>
        <dbReference type="Proteomes" id="UP000239899"/>
    </source>
</evidence>
<feature type="compositionally biased region" description="Acidic residues" evidence="14">
    <location>
        <begin position="1366"/>
        <end position="1386"/>
    </location>
</feature>
<dbReference type="SMART" id="SM00387">
    <property type="entry name" value="HATPase_c"/>
    <property type="match status" value="1"/>
</dbReference>
<feature type="compositionally biased region" description="Low complexity" evidence="14">
    <location>
        <begin position="1320"/>
        <end position="1357"/>
    </location>
</feature>
<dbReference type="PANTHER" id="PTHR10169:SF38">
    <property type="entry name" value="DNA TOPOISOMERASE 2"/>
    <property type="match status" value="1"/>
</dbReference>